<keyword evidence="4" id="KW-1185">Reference proteome</keyword>
<feature type="compositionally biased region" description="Polar residues" evidence="1">
    <location>
        <begin position="273"/>
        <end position="291"/>
    </location>
</feature>
<feature type="region of interest" description="Disordered" evidence="1">
    <location>
        <begin position="30"/>
        <end position="71"/>
    </location>
</feature>
<sequence length="388" mass="43114">MAHSSARAKPYVVEIQRHYYLDELGGKGKHIRPPVTTSNPSIPPYVRSGTRKSHEGGMSKARHVPLDPSRLNRGSLEYEDIYNQRNYSRENSHLKQQGRWSFRDDGGYGRVRGNSRRSPGIARATEMRLMNGDVRHSGKTIDRGDITDTRHQNGTVSDNGHMRASYKGVRMSTSRNGPGHEQNRATKDKNDNKRDDLELWIARQTSFPKKQDGMIGISNQRNSTVSHDSASNQSNSVHEKYRNIIPPPVAPKPRLQTSRSASPASSVRSNQSGASSNISHHSARSGTSEVSVKSILKKPNVGRVVLKEEPSSYTLCAVLSCILCFPSYLTTYLQSQVREAVEENDYESALTSSRKVKHFCFGVLLAYIGILAVAGALLALYFTTGKIF</sequence>
<evidence type="ECO:0000256" key="1">
    <source>
        <dbReference type="SAM" id="MobiDB-lite"/>
    </source>
</evidence>
<organism evidence="3 4">
    <name type="scientific">Paramuricea clavata</name>
    <name type="common">Red gorgonian</name>
    <name type="synonym">Violescent sea-whip</name>
    <dbReference type="NCBI Taxonomy" id="317549"/>
    <lineage>
        <taxon>Eukaryota</taxon>
        <taxon>Metazoa</taxon>
        <taxon>Cnidaria</taxon>
        <taxon>Anthozoa</taxon>
        <taxon>Octocorallia</taxon>
        <taxon>Malacalcyonacea</taxon>
        <taxon>Plexauridae</taxon>
        <taxon>Paramuricea</taxon>
    </lineage>
</organism>
<keyword evidence="2" id="KW-0472">Membrane</keyword>
<evidence type="ECO:0000256" key="2">
    <source>
        <dbReference type="SAM" id="Phobius"/>
    </source>
</evidence>
<keyword evidence="2" id="KW-0812">Transmembrane</keyword>
<dbReference type="OrthoDB" id="10473262at2759"/>
<name>A0A7D9HII2_PARCT</name>
<accession>A0A7D9HII2</accession>
<feature type="region of interest" description="Disordered" evidence="1">
    <location>
        <begin position="135"/>
        <end position="194"/>
    </location>
</feature>
<evidence type="ECO:0000313" key="4">
    <source>
        <dbReference type="Proteomes" id="UP001152795"/>
    </source>
</evidence>
<dbReference type="Proteomes" id="UP001152795">
    <property type="component" value="Unassembled WGS sequence"/>
</dbReference>
<protein>
    <submittedName>
        <fullName evidence="3">Uncharacterized protein</fullName>
    </submittedName>
</protein>
<gene>
    <name evidence="3" type="ORF">PACLA_8A087336</name>
</gene>
<proteinExistence type="predicted"/>
<feature type="compositionally biased region" description="Polar residues" evidence="1">
    <location>
        <begin position="217"/>
        <end position="236"/>
    </location>
</feature>
<evidence type="ECO:0000313" key="3">
    <source>
        <dbReference type="EMBL" id="CAB3981503.1"/>
    </source>
</evidence>
<dbReference type="AlphaFoldDB" id="A0A7D9HII2"/>
<feature type="transmembrane region" description="Helical" evidence="2">
    <location>
        <begin position="359"/>
        <end position="382"/>
    </location>
</feature>
<feature type="compositionally biased region" description="Low complexity" evidence="1">
    <location>
        <begin position="258"/>
        <end position="272"/>
    </location>
</feature>
<feature type="region of interest" description="Disordered" evidence="1">
    <location>
        <begin position="210"/>
        <end position="291"/>
    </location>
</feature>
<feature type="compositionally biased region" description="Basic and acidic residues" evidence="1">
    <location>
        <begin position="181"/>
        <end position="194"/>
    </location>
</feature>
<feature type="region of interest" description="Disordered" evidence="1">
    <location>
        <begin position="89"/>
        <end position="119"/>
    </location>
</feature>
<comment type="caution">
    <text evidence="3">The sequence shown here is derived from an EMBL/GenBank/DDBJ whole genome shotgun (WGS) entry which is preliminary data.</text>
</comment>
<feature type="compositionally biased region" description="Basic and acidic residues" evidence="1">
    <location>
        <begin position="135"/>
        <end position="151"/>
    </location>
</feature>
<dbReference type="EMBL" id="CACRXK020000396">
    <property type="protein sequence ID" value="CAB3981503.1"/>
    <property type="molecule type" value="Genomic_DNA"/>
</dbReference>
<keyword evidence="2" id="KW-1133">Transmembrane helix</keyword>
<reference evidence="3" key="1">
    <citation type="submission" date="2020-04" db="EMBL/GenBank/DDBJ databases">
        <authorList>
            <person name="Alioto T."/>
            <person name="Alioto T."/>
            <person name="Gomez Garrido J."/>
        </authorList>
    </citation>
    <scope>NUCLEOTIDE SEQUENCE</scope>
    <source>
        <strain evidence="3">A484AB</strain>
    </source>
</reference>